<organism evidence="4 5">
    <name type="scientific">Champsocephalus gunnari</name>
    <name type="common">Mackerel icefish</name>
    <dbReference type="NCBI Taxonomy" id="52237"/>
    <lineage>
        <taxon>Eukaryota</taxon>
        <taxon>Metazoa</taxon>
        <taxon>Chordata</taxon>
        <taxon>Craniata</taxon>
        <taxon>Vertebrata</taxon>
        <taxon>Euteleostomi</taxon>
        <taxon>Actinopterygii</taxon>
        <taxon>Neopterygii</taxon>
        <taxon>Teleostei</taxon>
        <taxon>Neoteleostei</taxon>
        <taxon>Acanthomorphata</taxon>
        <taxon>Eupercaria</taxon>
        <taxon>Perciformes</taxon>
        <taxon>Notothenioidei</taxon>
        <taxon>Channichthyidae</taxon>
        <taxon>Champsocephalus</taxon>
    </lineage>
</organism>
<protein>
    <recommendedName>
        <fullName evidence="3">Genetic suppressor element-like domain-containing protein</fullName>
    </recommendedName>
</protein>
<evidence type="ECO:0000256" key="2">
    <source>
        <dbReference type="SAM" id="MobiDB-lite"/>
    </source>
</evidence>
<feature type="region of interest" description="Disordered" evidence="2">
    <location>
        <begin position="413"/>
        <end position="563"/>
    </location>
</feature>
<name>A0AAN8DU40_CHAGU</name>
<reference evidence="4 5" key="1">
    <citation type="journal article" date="2023" name="Mol. Biol. Evol.">
        <title>Genomics of Secondarily Temperate Adaptation in the Only Non-Antarctic Icefish.</title>
        <authorList>
            <person name="Rivera-Colon A.G."/>
            <person name="Rayamajhi N."/>
            <person name="Minhas B.F."/>
            <person name="Madrigal G."/>
            <person name="Bilyk K.T."/>
            <person name="Yoon V."/>
            <person name="Hune M."/>
            <person name="Gregory S."/>
            <person name="Cheng C.H.C."/>
            <person name="Catchen J.M."/>
        </authorList>
    </citation>
    <scope>NUCLEOTIDE SEQUENCE [LARGE SCALE GENOMIC DNA]</scope>
    <source>
        <tissue evidence="4">White muscle</tissue>
    </source>
</reference>
<feature type="domain" description="Genetic suppressor element-like" evidence="3">
    <location>
        <begin position="628"/>
        <end position="772"/>
    </location>
</feature>
<evidence type="ECO:0000313" key="4">
    <source>
        <dbReference type="EMBL" id="KAK5928180.1"/>
    </source>
</evidence>
<dbReference type="InterPro" id="IPR022207">
    <property type="entry name" value="GSE-like"/>
</dbReference>
<feature type="compositionally biased region" description="Pro residues" evidence="2">
    <location>
        <begin position="806"/>
        <end position="816"/>
    </location>
</feature>
<accession>A0AAN8DU40</accession>
<feature type="compositionally biased region" description="Low complexity" evidence="2">
    <location>
        <begin position="735"/>
        <end position="749"/>
    </location>
</feature>
<dbReference type="Proteomes" id="UP001331515">
    <property type="component" value="Unassembled WGS sequence"/>
</dbReference>
<feature type="coiled-coil region" evidence="1">
    <location>
        <begin position="1057"/>
        <end position="1105"/>
    </location>
</feature>
<comment type="caution">
    <text evidence="4">The sequence shown here is derived from an EMBL/GenBank/DDBJ whole genome shotgun (WGS) entry which is preliminary data.</text>
</comment>
<evidence type="ECO:0000259" key="3">
    <source>
        <dbReference type="Pfam" id="PF12540"/>
    </source>
</evidence>
<dbReference type="PANTHER" id="PTHR17608">
    <property type="entry name" value="GENETIC SUPPRESSOR ELEMENT 1"/>
    <property type="match status" value="1"/>
</dbReference>
<keyword evidence="1" id="KW-0175">Coiled coil</keyword>
<feature type="compositionally biased region" description="Low complexity" evidence="2">
    <location>
        <begin position="60"/>
        <end position="84"/>
    </location>
</feature>
<dbReference type="InterPro" id="IPR042337">
    <property type="entry name" value="GSE1"/>
</dbReference>
<feature type="region of interest" description="Disordered" evidence="2">
    <location>
        <begin position="588"/>
        <end position="618"/>
    </location>
</feature>
<feature type="region of interest" description="Disordered" evidence="2">
    <location>
        <begin position="305"/>
        <end position="395"/>
    </location>
</feature>
<feature type="compositionally biased region" description="Basic and acidic residues" evidence="2">
    <location>
        <begin position="531"/>
        <end position="545"/>
    </location>
</feature>
<dbReference type="EMBL" id="JAURVH010001518">
    <property type="protein sequence ID" value="KAK5928180.1"/>
    <property type="molecule type" value="Genomic_DNA"/>
</dbReference>
<dbReference type="Pfam" id="PF12540">
    <property type="entry name" value="DUF3736"/>
    <property type="match status" value="1"/>
</dbReference>
<feature type="compositionally biased region" description="Polar residues" evidence="2">
    <location>
        <begin position="1126"/>
        <end position="1136"/>
    </location>
</feature>
<feature type="compositionally biased region" description="Acidic residues" evidence="2">
    <location>
        <begin position="1004"/>
        <end position="1023"/>
    </location>
</feature>
<feature type="region of interest" description="Disordered" evidence="2">
    <location>
        <begin position="995"/>
        <end position="1028"/>
    </location>
</feature>
<feature type="region of interest" description="Disordered" evidence="2">
    <location>
        <begin position="888"/>
        <end position="920"/>
    </location>
</feature>
<feature type="region of interest" description="Disordered" evidence="2">
    <location>
        <begin position="800"/>
        <end position="868"/>
    </location>
</feature>
<feature type="region of interest" description="Disordered" evidence="2">
    <location>
        <begin position="1119"/>
        <end position="1142"/>
    </location>
</feature>
<proteinExistence type="predicted"/>
<feature type="compositionally biased region" description="Polar residues" evidence="2">
    <location>
        <begin position="818"/>
        <end position="832"/>
    </location>
</feature>
<feature type="compositionally biased region" description="Basic and acidic residues" evidence="2">
    <location>
        <begin position="344"/>
        <end position="353"/>
    </location>
</feature>
<gene>
    <name evidence="4" type="ORF">CgunFtcFv8_013264</name>
</gene>
<evidence type="ECO:0000313" key="5">
    <source>
        <dbReference type="Proteomes" id="UP001331515"/>
    </source>
</evidence>
<dbReference type="PANTHER" id="PTHR17608:SF4">
    <property type="entry name" value="GENETIC SUPPRESSOR ELEMENT 1"/>
    <property type="match status" value="1"/>
</dbReference>
<feature type="compositionally biased region" description="Pro residues" evidence="2">
    <location>
        <begin position="509"/>
        <end position="518"/>
    </location>
</feature>
<sequence length="1142" mass="126496">MNHESNKSQSLGMISTATRTTATVSPLSPLTNGNAVAQSANSGFAAALRKLAKQAEDPRGSAISGESSPVSSPATSHSSPVSTPKRGSLGPLLGQTRGHSVPGTPPVVTIAPTKTSNGLWRADGRQVEPSVLSRERAENTHPQQGKRTPPTHSPHHLAHHFGLTPSSVMQDPRIQSLSLPGQMHPGVPSGGIPEEYLRALRPFATSDDLRMASLPMSLDPAHAAHAAAAAAYYHPAYLHHQLSLQRMDESMCLSALRSQFYSVPGGGAFSHLHPSALHMHLPGGRYPGEMNHTAALAERLQMENELRQREREQEPESHYLAELQARRAPPEERARPGERLTPNRLDKNKDSEHPGFPAPKHLSLQPGLHSSRGSIPHPVPSLVPSHLGKHHAGSGGIHGALAAAMMTQRASEAVWLSRQRGQGQEREGPLEQGLRSPGKGVELRRDSHRTNSVHHNHSGNKDAPPCLGAPPPLISPKGHHHAPAPPTTLWNPASLVDTPADSRRKLNPATPPSRPPPGLTRVDRPPLSWGEKLEEGGRRRGEGTERYTSLRGASLQEAGSWNKAEQDRAIQSLYQRHHMSNLHQRACASPTVQGTCPDPVGRSQASSPRERQSQPPDSILVYDEVLQQHRRLLSKLDMEEKRRKEAREGGFYYDQDESYDESDEEEVKAHLRRVTKQPPLKLDVSSEKVDFLRVCGLTTLANRDEILARKRRKRRRMMRERSLSPPTVRGKRKATSPSTPTPSLTTPYSAEQMDSTPELHEKKDFLHMFNLSHVSPQQRRDKERTEELLSAIQKKTVTLDTLRFNPLPPCSSPPAPSNGDSSSAPLPSQSNGHHYPDSPSPSPPYLHKPKHPPHNDTFKPSSDSHVARIPPALAPHHVKREFMETQPNRNLQGLQNGVVASPQKKEPNPGPNGRSRPWERFTPEGFAQHFHQAVLQSTHNTLQNKGVSNCVPEAGMKTDRLLPHSISQLKSSSHLAPQHSHVNGHHFHSLVASGELPVPRENLSDEGEEESGQEEEEEEEEMEEAPRKWQGIEAVFEAYQEYTDEWSIERQILHSQCKRLEAQNYNLTRTAEQLSLNMGELVSQRQKVREERERLQAQLEHFRRCLTLPNIHWGRGQVNGPHAEVTSDTHSLTDTPLTAKEQ</sequence>
<feature type="compositionally biased region" description="Basic residues" evidence="2">
    <location>
        <begin position="709"/>
        <end position="718"/>
    </location>
</feature>
<dbReference type="AlphaFoldDB" id="A0AAN8DU40"/>
<feature type="region of interest" description="Disordered" evidence="2">
    <location>
        <begin position="51"/>
        <end position="153"/>
    </location>
</feature>
<feature type="compositionally biased region" description="Basic and acidic residues" evidence="2">
    <location>
        <begin position="305"/>
        <end position="338"/>
    </location>
</feature>
<keyword evidence="5" id="KW-1185">Reference proteome</keyword>
<evidence type="ECO:0000256" key="1">
    <source>
        <dbReference type="SAM" id="Coils"/>
    </source>
</evidence>
<feature type="region of interest" description="Disordered" evidence="2">
    <location>
        <begin position="708"/>
        <end position="756"/>
    </location>
</feature>